<evidence type="ECO:0000256" key="2">
    <source>
        <dbReference type="SAM" id="Phobius"/>
    </source>
</evidence>
<organism evidence="4 5">
    <name type="scientific">Nocardiopsis endophytica</name>
    <dbReference type="NCBI Taxonomy" id="3018445"/>
    <lineage>
        <taxon>Bacteria</taxon>
        <taxon>Bacillati</taxon>
        <taxon>Actinomycetota</taxon>
        <taxon>Actinomycetes</taxon>
        <taxon>Streptosporangiales</taxon>
        <taxon>Nocardiopsidaceae</taxon>
        <taxon>Nocardiopsis</taxon>
    </lineage>
</organism>
<dbReference type="InterPro" id="IPR009936">
    <property type="entry name" value="DUF1468"/>
</dbReference>
<feature type="compositionally biased region" description="Basic and acidic residues" evidence="1">
    <location>
        <begin position="1"/>
        <end position="22"/>
    </location>
</feature>
<feature type="compositionally biased region" description="Low complexity" evidence="1">
    <location>
        <begin position="30"/>
        <end position="44"/>
    </location>
</feature>
<feature type="transmembrane region" description="Helical" evidence="2">
    <location>
        <begin position="138"/>
        <end position="161"/>
    </location>
</feature>
<feature type="transmembrane region" description="Helical" evidence="2">
    <location>
        <begin position="72"/>
        <end position="94"/>
    </location>
</feature>
<dbReference type="EMBL" id="JAQFWQ010000137">
    <property type="protein sequence ID" value="MDA2814694.1"/>
    <property type="molecule type" value="Genomic_DNA"/>
</dbReference>
<comment type="caution">
    <text evidence="4">The sequence shown here is derived from an EMBL/GenBank/DDBJ whole genome shotgun (WGS) entry which is preliminary data.</text>
</comment>
<accession>A0ABT4UCH6</accession>
<name>A0ABT4UCH6_9ACTN</name>
<keyword evidence="2" id="KW-1133">Transmembrane helix</keyword>
<evidence type="ECO:0000313" key="5">
    <source>
        <dbReference type="Proteomes" id="UP001527866"/>
    </source>
</evidence>
<evidence type="ECO:0000256" key="1">
    <source>
        <dbReference type="SAM" id="MobiDB-lite"/>
    </source>
</evidence>
<keyword evidence="5" id="KW-1185">Reference proteome</keyword>
<keyword evidence="2" id="KW-0472">Membrane</keyword>
<sequence>MSTEKGEMGEPARARTRTRDDSAPDDSAPDEGAAPGDAGAAEDTGTGEDGEDTAGGPVPGGQAPAAPPSRRYATAVALVPLGVGVTGIIGSFSLGVGRPAEPGPGLWPLAVSVAVTVFSLILAASPQTAGAAERFDRGALTVVAAIASLLGFVLLIERIGFEIPAVALLLLWLKVLGRERWPVSLAVAFGATAAVHLLFIVGLGVSLPHIVSF</sequence>
<protein>
    <submittedName>
        <fullName evidence="4">Tripartite tricarboxylate transporter TctB family protein</fullName>
    </submittedName>
</protein>
<dbReference type="RefSeq" id="WP_270690177.1">
    <property type="nucleotide sequence ID" value="NZ_JAQFWQ010000137.1"/>
</dbReference>
<feature type="compositionally biased region" description="Low complexity" evidence="1">
    <location>
        <begin position="54"/>
        <end position="64"/>
    </location>
</feature>
<evidence type="ECO:0000259" key="3">
    <source>
        <dbReference type="Pfam" id="PF07331"/>
    </source>
</evidence>
<feature type="transmembrane region" description="Helical" evidence="2">
    <location>
        <begin position="181"/>
        <end position="207"/>
    </location>
</feature>
<keyword evidence="2" id="KW-0812">Transmembrane</keyword>
<dbReference type="Pfam" id="PF07331">
    <property type="entry name" value="TctB"/>
    <property type="match status" value="1"/>
</dbReference>
<proteinExistence type="predicted"/>
<reference evidence="4 5" key="1">
    <citation type="submission" date="2023-01" db="EMBL/GenBank/DDBJ databases">
        <title>Draft genome sequence of Nocardiopsis sp. RSe5-2 isolated from halophytes.</title>
        <authorList>
            <person name="Duangmal K."/>
            <person name="Chantavorakit T."/>
        </authorList>
    </citation>
    <scope>NUCLEOTIDE SEQUENCE [LARGE SCALE GENOMIC DNA]</scope>
    <source>
        <strain evidence="4 5">RSe5-2</strain>
    </source>
</reference>
<dbReference type="Proteomes" id="UP001527866">
    <property type="component" value="Unassembled WGS sequence"/>
</dbReference>
<gene>
    <name evidence="4" type="ORF">O4J56_28885</name>
</gene>
<feature type="region of interest" description="Disordered" evidence="1">
    <location>
        <begin position="1"/>
        <end position="67"/>
    </location>
</feature>
<feature type="domain" description="DUF1468" evidence="3">
    <location>
        <begin position="76"/>
        <end position="208"/>
    </location>
</feature>
<feature type="transmembrane region" description="Helical" evidence="2">
    <location>
        <begin position="106"/>
        <end position="126"/>
    </location>
</feature>
<evidence type="ECO:0000313" key="4">
    <source>
        <dbReference type="EMBL" id="MDA2814694.1"/>
    </source>
</evidence>